<accession>A0A512TTK2</accession>
<keyword evidence="3 4" id="KW-0418">Kinase</keyword>
<evidence type="ECO:0000256" key="3">
    <source>
        <dbReference type="ARBA" id="ARBA00022777"/>
    </source>
</evidence>
<comment type="caution">
    <text evidence="6">The sequence shown here is derived from an EMBL/GenBank/DDBJ whole genome shotgun (WGS) entry which is preliminary data.</text>
</comment>
<evidence type="ECO:0000256" key="2">
    <source>
        <dbReference type="ARBA" id="ARBA00022679"/>
    </source>
</evidence>
<comment type="similarity">
    <text evidence="1 4">Belongs to the carbohydrate kinase PfkB family.</text>
</comment>
<protein>
    <submittedName>
        <fullName evidence="6">Fructokinase</fullName>
    </submittedName>
</protein>
<dbReference type="EMBL" id="BKBC01000109">
    <property type="protein sequence ID" value="GEQ23391.1"/>
    <property type="molecule type" value="Genomic_DNA"/>
</dbReference>
<dbReference type="GO" id="GO:0006000">
    <property type="term" value="P:fructose metabolic process"/>
    <property type="evidence" value="ECO:0007669"/>
    <property type="project" value="UniProtKB-ARBA"/>
</dbReference>
<keyword evidence="2 4" id="KW-0808">Transferase</keyword>
<dbReference type="SUPFAM" id="SSF53613">
    <property type="entry name" value="Ribokinase-like"/>
    <property type="match status" value="1"/>
</dbReference>
<dbReference type="PROSITE" id="PS00584">
    <property type="entry name" value="PFKB_KINASES_2"/>
    <property type="match status" value="1"/>
</dbReference>
<reference evidence="6 7" key="1">
    <citation type="submission" date="2019-07" db="EMBL/GenBank/DDBJ databases">
        <title>Whole genome shotgun sequence of Clostridium butyricum NBRC 3858.</title>
        <authorList>
            <person name="Hosoyama A."/>
            <person name="Uohara A."/>
            <person name="Ohji S."/>
            <person name="Ichikawa N."/>
        </authorList>
    </citation>
    <scope>NUCLEOTIDE SEQUENCE [LARGE SCALE GENOMIC DNA]</scope>
    <source>
        <strain evidence="6 7">NBRC 3858</strain>
    </source>
</reference>
<proteinExistence type="inferred from homology"/>
<evidence type="ECO:0000313" key="7">
    <source>
        <dbReference type="Proteomes" id="UP000321089"/>
    </source>
</evidence>
<dbReference type="AlphaFoldDB" id="A0A512TTK2"/>
<dbReference type="InterPro" id="IPR011611">
    <property type="entry name" value="PfkB_dom"/>
</dbReference>
<sequence length="321" mass="35485">MEKRKFDITAFGEMLIDFTFQGFNEMNQKLFSQNAGGAPANVLVAANKLGANTSFLGKAGNDMHGKFLKETLNKENVNNTGFILSDDVFTTLAFVDLNKCGERTFSFARKPGADTMMEKEDICLEILKDSNIFHIGSLSLTHNPSKETTFYSLEKAKEFGCIISYDPNYRDSLWESEEKAIKEMRSIIPYVDIMKVSDEEITLMTDEKDPKSAAENLIQQGIKIVVITLGADGAFVATKHGGQIIPGFESNVVDTTGAGDAFWGGFLFRISQSEKRPEEFTLEEISDFALFANAVASICVESYGAIAAMPSMEKVIEVMKK</sequence>
<dbReference type="RefSeq" id="WP_146869360.1">
    <property type="nucleotide sequence ID" value="NZ_BKBC01000109.1"/>
</dbReference>
<dbReference type="InterPro" id="IPR029056">
    <property type="entry name" value="Ribokinase-like"/>
</dbReference>
<evidence type="ECO:0000313" key="6">
    <source>
        <dbReference type="EMBL" id="GEQ23391.1"/>
    </source>
</evidence>
<evidence type="ECO:0000256" key="1">
    <source>
        <dbReference type="ARBA" id="ARBA00010688"/>
    </source>
</evidence>
<dbReference type="Proteomes" id="UP000321089">
    <property type="component" value="Unassembled WGS sequence"/>
</dbReference>
<dbReference type="GO" id="GO:0008865">
    <property type="term" value="F:fructokinase activity"/>
    <property type="evidence" value="ECO:0007669"/>
    <property type="project" value="UniProtKB-ARBA"/>
</dbReference>
<dbReference type="InterPro" id="IPR002173">
    <property type="entry name" value="Carboh/pur_kinase_PfkB_CS"/>
</dbReference>
<name>A0A512TTK2_CLOBU</name>
<dbReference type="InterPro" id="IPR002139">
    <property type="entry name" value="Ribo/fructo_kinase"/>
</dbReference>
<dbReference type="Gene3D" id="3.40.1190.20">
    <property type="match status" value="1"/>
</dbReference>
<evidence type="ECO:0000259" key="5">
    <source>
        <dbReference type="Pfam" id="PF00294"/>
    </source>
</evidence>
<dbReference type="PANTHER" id="PTHR43085:SF54">
    <property type="entry name" value="PUTATIVE-RELATED"/>
    <property type="match status" value="1"/>
</dbReference>
<dbReference type="InterPro" id="IPR050306">
    <property type="entry name" value="PfkB_Carbo_kinase"/>
</dbReference>
<dbReference type="Pfam" id="PF00294">
    <property type="entry name" value="PfkB"/>
    <property type="match status" value="1"/>
</dbReference>
<dbReference type="PRINTS" id="PR00990">
    <property type="entry name" value="RIBOKINASE"/>
</dbReference>
<dbReference type="CDD" id="cd01167">
    <property type="entry name" value="bac_FRK"/>
    <property type="match status" value="1"/>
</dbReference>
<gene>
    <name evidence="6" type="ORF">CBU02nite_38970</name>
</gene>
<feature type="domain" description="Carbohydrate kinase PfkB" evidence="5">
    <location>
        <begin position="7"/>
        <end position="311"/>
    </location>
</feature>
<organism evidence="6 7">
    <name type="scientific">Clostridium butyricum</name>
    <dbReference type="NCBI Taxonomy" id="1492"/>
    <lineage>
        <taxon>Bacteria</taxon>
        <taxon>Bacillati</taxon>
        <taxon>Bacillota</taxon>
        <taxon>Clostridia</taxon>
        <taxon>Eubacteriales</taxon>
        <taxon>Clostridiaceae</taxon>
        <taxon>Clostridium</taxon>
    </lineage>
</organism>
<evidence type="ECO:0000256" key="4">
    <source>
        <dbReference type="RuleBase" id="RU003704"/>
    </source>
</evidence>
<dbReference type="PANTHER" id="PTHR43085">
    <property type="entry name" value="HEXOKINASE FAMILY MEMBER"/>
    <property type="match status" value="1"/>
</dbReference>